<gene>
    <name evidence="1" type="ORF">E2C01_098871</name>
</gene>
<dbReference type="AlphaFoldDB" id="A0A5B7K8U3"/>
<comment type="caution">
    <text evidence="1">The sequence shown here is derived from an EMBL/GenBank/DDBJ whole genome shotgun (WGS) entry which is preliminary data.</text>
</comment>
<protein>
    <submittedName>
        <fullName evidence="1">Uncharacterized protein</fullName>
    </submittedName>
</protein>
<evidence type="ECO:0000313" key="2">
    <source>
        <dbReference type="Proteomes" id="UP000324222"/>
    </source>
</evidence>
<keyword evidence="2" id="KW-1185">Reference proteome</keyword>
<reference evidence="1 2" key="1">
    <citation type="submission" date="2019-05" db="EMBL/GenBank/DDBJ databases">
        <title>Another draft genome of Portunus trituberculatus and its Hox gene families provides insights of decapod evolution.</title>
        <authorList>
            <person name="Jeong J.-H."/>
            <person name="Song I."/>
            <person name="Kim S."/>
            <person name="Choi T."/>
            <person name="Kim D."/>
            <person name="Ryu S."/>
            <person name="Kim W."/>
        </authorList>
    </citation>
    <scope>NUCLEOTIDE SEQUENCE [LARGE SCALE GENOMIC DNA]</scope>
    <source>
        <tissue evidence="1">Muscle</tissue>
    </source>
</reference>
<accession>A0A5B7K8U3</accession>
<evidence type="ECO:0000313" key="1">
    <source>
        <dbReference type="EMBL" id="MPD03246.1"/>
    </source>
</evidence>
<dbReference type="EMBL" id="VSRR010135348">
    <property type="protein sequence ID" value="MPD03246.1"/>
    <property type="molecule type" value="Genomic_DNA"/>
</dbReference>
<dbReference type="Proteomes" id="UP000324222">
    <property type="component" value="Unassembled WGS sequence"/>
</dbReference>
<proteinExistence type="predicted"/>
<name>A0A5B7K8U3_PORTR</name>
<organism evidence="1 2">
    <name type="scientific">Portunus trituberculatus</name>
    <name type="common">Swimming crab</name>
    <name type="synonym">Neptunus trituberculatus</name>
    <dbReference type="NCBI Taxonomy" id="210409"/>
    <lineage>
        <taxon>Eukaryota</taxon>
        <taxon>Metazoa</taxon>
        <taxon>Ecdysozoa</taxon>
        <taxon>Arthropoda</taxon>
        <taxon>Crustacea</taxon>
        <taxon>Multicrustacea</taxon>
        <taxon>Malacostraca</taxon>
        <taxon>Eumalacostraca</taxon>
        <taxon>Eucarida</taxon>
        <taxon>Decapoda</taxon>
        <taxon>Pleocyemata</taxon>
        <taxon>Brachyura</taxon>
        <taxon>Eubrachyura</taxon>
        <taxon>Portunoidea</taxon>
        <taxon>Portunidae</taxon>
        <taxon>Portuninae</taxon>
        <taxon>Portunus</taxon>
    </lineage>
</organism>
<sequence length="61" mass="6672">MVLWSPLVSLGLSHESMGVSNTHESLQEYAGPLSLQDMEVFIGVSKCFIGFKGKRSGWIVS</sequence>